<feature type="domain" description="NmrA-like" evidence="1">
    <location>
        <begin position="2"/>
        <end position="263"/>
    </location>
</feature>
<evidence type="ECO:0000313" key="3">
    <source>
        <dbReference type="Proteomes" id="UP000295146"/>
    </source>
</evidence>
<dbReference type="InterPro" id="IPR036291">
    <property type="entry name" value="NAD(P)-bd_dom_sf"/>
</dbReference>
<dbReference type="Gene3D" id="3.40.50.720">
    <property type="entry name" value="NAD(P)-binding Rossmann-like Domain"/>
    <property type="match status" value="1"/>
</dbReference>
<sequence>MIVVTTPTGRIGSQLVTRLLQLGSDVRVIVRDASHLDEAVREKVEVFEGSHADAAVLDEALSGADALFWLVPPNPAAPSAEQHYLAFARAAATAIRRHDVRHVVGVSSAGHGWSAPAGVLSAAFAMDAELAASGAAYRALSLPFYMENLLGQIDAISERGAFSLTCAADQPLAMIATRDIAEHAADLLTNLSWAGQENLPLFGPDRLTPDAAAQVMSEELGRPVVYQHIAMDDFAAILRARGAHDQAITDTVEMFAAQDHGIYDADWRTATIGSTNFRTWCREVLRPAAERATERAAKSA</sequence>
<keyword evidence="3" id="KW-1185">Reference proteome</keyword>
<dbReference type="InterPro" id="IPR051604">
    <property type="entry name" value="Ergot_Alk_Oxidoreductase"/>
</dbReference>
<dbReference type="Pfam" id="PF05368">
    <property type="entry name" value="NmrA"/>
    <property type="match status" value="1"/>
</dbReference>
<dbReference type="PANTHER" id="PTHR43162:SF1">
    <property type="entry name" value="PRESTALK A DIFFERENTIATION PROTEIN A"/>
    <property type="match status" value="1"/>
</dbReference>
<dbReference type="Gene3D" id="3.90.25.10">
    <property type="entry name" value="UDP-galactose 4-epimerase, domain 1"/>
    <property type="match status" value="1"/>
</dbReference>
<evidence type="ECO:0000259" key="1">
    <source>
        <dbReference type="Pfam" id="PF05368"/>
    </source>
</evidence>
<dbReference type="RefSeq" id="WP_134104358.1">
    <property type="nucleotide sequence ID" value="NZ_SODP01000002.1"/>
</dbReference>
<dbReference type="PANTHER" id="PTHR43162">
    <property type="match status" value="1"/>
</dbReference>
<dbReference type="SUPFAM" id="SSF51735">
    <property type="entry name" value="NAD(P)-binding Rossmann-fold domains"/>
    <property type="match status" value="1"/>
</dbReference>
<proteinExistence type="predicted"/>
<dbReference type="AlphaFoldDB" id="A0A4R8C0W6"/>
<name>A0A4R8C0W6_9ACTN</name>
<evidence type="ECO:0000313" key="2">
    <source>
        <dbReference type="EMBL" id="TDW69316.1"/>
    </source>
</evidence>
<gene>
    <name evidence="2" type="ORF">EV653_3340</name>
</gene>
<protein>
    <submittedName>
        <fullName evidence="2">Uncharacterized protein YbjT (DUF2867 family)</fullName>
    </submittedName>
</protein>
<dbReference type="EMBL" id="SODP01000002">
    <property type="protein sequence ID" value="TDW69316.1"/>
    <property type="molecule type" value="Genomic_DNA"/>
</dbReference>
<reference evidence="2 3" key="1">
    <citation type="submission" date="2019-03" db="EMBL/GenBank/DDBJ databases">
        <title>Genomic Encyclopedia of Type Strains, Phase III (KMG-III): the genomes of soil and plant-associated and newly described type strains.</title>
        <authorList>
            <person name="Whitman W."/>
        </authorList>
    </citation>
    <scope>NUCLEOTIDE SEQUENCE [LARGE SCALE GENOMIC DNA]</scope>
    <source>
        <strain evidence="2 3">VKM Ac-2573</strain>
    </source>
</reference>
<accession>A0A4R8C0W6</accession>
<dbReference type="OrthoDB" id="4632815at2"/>
<organism evidence="2 3">
    <name type="scientific">Kribbella pratensis</name>
    <dbReference type="NCBI Taxonomy" id="2512112"/>
    <lineage>
        <taxon>Bacteria</taxon>
        <taxon>Bacillati</taxon>
        <taxon>Actinomycetota</taxon>
        <taxon>Actinomycetes</taxon>
        <taxon>Propionibacteriales</taxon>
        <taxon>Kribbellaceae</taxon>
        <taxon>Kribbella</taxon>
    </lineage>
</organism>
<dbReference type="Proteomes" id="UP000295146">
    <property type="component" value="Unassembled WGS sequence"/>
</dbReference>
<dbReference type="InterPro" id="IPR008030">
    <property type="entry name" value="NmrA-like"/>
</dbReference>
<comment type="caution">
    <text evidence="2">The sequence shown here is derived from an EMBL/GenBank/DDBJ whole genome shotgun (WGS) entry which is preliminary data.</text>
</comment>